<comment type="caution">
    <text evidence="2">The sequence shown here is derived from an EMBL/GenBank/DDBJ whole genome shotgun (WGS) entry which is preliminary data.</text>
</comment>
<evidence type="ECO:0000313" key="2">
    <source>
        <dbReference type="EMBL" id="MBO8440236.1"/>
    </source>
</evidence>
<feature type="transmembrane region" description="Helical" evidence="1">
    <location>
        <begin position="84"/>
        <end position="111"/>
    </location>
</feature>
<evidence type="ECO:0000256" key="1">
    <source>
        <dbReference type="SAM" id="Phobius"/>
    </source>
</evidence>
<dbReference type="InterPro" id="IPR007403">
    <property type="entry name" value="DUF456"/>
</dbReference>
<reference evidence="2" key="1">
    <citation type="submission" date="2020-10" db="EMBL/GenBank/DDBJ databases">
        <authorList>
            <person name="Gilroy R."/>
        </authorList>
    </citation>
    <scope>NUCLEOTIDE SEQUENCE</scope>
    <source>
        <strain evidence="2">3924</strain>
    </source>
</reference>
<dbReference type="Pfam" id="PF04306">
    <property type="entry name" value="DUF456"/>
    <property type="match status" value="1"/>
</dbReference>
<dbReference type="Proteomes" id="UP000712007">
    <property type="component" value="Unassembled WGS sequence"/>
</dbReference>
<sequence length="158" mass="16628">MDIFLFVVAGLLIVGGVLGSVLPALPGPPLGYIGLLLLQCTEKVDFSTTFLLVWLAVVVAVTVADNFIPAWATNRFGGSRWAAWGSMIGLVIGMFFAGIGIIVGTLLGAIVGELLSGKPLASSLKAGFGAFIGFLLSTGLKLMVCGFFVYYYFRELLA</sequence>
<organism evidence="2 3">
    <name type="scientific">Candidatus Aphodosoma intestinipullorum</name>
    <dbReference type="NCBI Taxonomy" id="2840674"/>
    <lineage>
        <taxon>Bacteria</taxon>
        <taxon>Pseudomonadati</taxon>
        <taxon>Bacteroidota</taxon>
        <taxon>Bacteroidia</taxon>
        <taxon>Bacteroidales</taxon>
        <taxon>Candidatus Aphodosoma</taxon>
    </lineage>
</organism>
<name>A0A940IF50_9BACT</name>
<reference evidence="2" key="2">
    <citation type="journal article" date="2021" name="PeerJ">
        <title>Extensive microbial diversity within the chicken gut microbiome revealed by metagenomics and culture.</title>
        <authorList>
            <person name="Gilroy R."/>
            <person name="Ravi A."/>
            <person name="Getino M."/>
            <person name="Pursley I."/>
            <person name="Horton D.L."/>
            <person name="Alikhan N.F."/>
            <person name="Baker D."/>
            <person name="Gharbi K."/>
            <person name="Hall N."/>
            <person name="Watson M."/>
            <person name="Adriaenssens E.M."/>
            <person name="Foster-Nyarko E."/>
            <person name="Jarju S."/>
            <person name="Secka A."/>
            <person name="Antonio M."/>
            <person name="Oren A."/>
            <person name="Chaudhuri R.R."/>
            <person name="La Ragione R."/>
            <person name="Hildebrand F."/>
            <person name="Pallen M.J."/>
        </authorList>
    </citation>
    <scope>NUCLEOTIDE SEQUENCE</scope>
    <source>
        <strain evidence="2">3924</strain>
    </source>
</reference>
<dbReference type="PANTHER" id="PTHR39165">
    <property type="entry name" value="IG HYPOTHETICAL 17883"/>
    <property type="match status" value="1"/>
</dbReference>
<dbReference type="EMBL" id="JADIMV010000107">
    <property type="protein sequence ID" value="MBO8440236.1"/>
    <property type="molecule type" value="Genomic_DNA"/>
</dbReference>
<feature type="transmembrane region" description="Helical" evidence="1">
    <location>
        <begin position="51"/>
        <end position="72"/>
    </location>
</feature>
<keyword evidence="1" id="KW-1133">Transmembrane helix</keyword>
<keyword evidence="1" id="KW-0812">Transmembrane</keyword>
<gene>
    <name evidence="2" type="ORF">IAC51_06250</name>
</gene>
<proteinExistence type="predicted"/>
<dbReference type="AlphaFoldDB" id="A0A940IF50"/>
<dbReference type="PANTHER" id="PTHR39165:SF1">
    <property type="entry name" value="DUF456 DOMAIN-CONTAINING PROTEIN"/>
    <property type="match status" value="1"/>
</dbReference>
<feature type="transmembrane region" description="Helical" evidence="1">
    <location>
        <begin position="131"/>
        <end position="153"/>
    </location>
</feature>
<evidence type="ECO:0000313" key="3">
    <source>
        <dbReference type="Proteomes" id="UP000712007"/>
    </source>
</evidence>
<keyword evidence="1" id="KW-0472">Membrane</keyword>
<accession>A0A940IF50</accession>
<protein>
    <submittedName>
        <fullName evidence="2">DUF456 domain-containing protein</fullName>
    </submittedName>
</protein>